<dbReference type="InterPro" id="IPR036390">
    <property type="entry name" value="WH_DNA-bd_sf"/>
</dbReference>
<feature type="compositionally biased region" description="Polar residues" evidence="3">
    <location>
        <begin position="99"/>
        <end position="116"/>
    </location>
</feature>
<proteinExistence type="predicted"/>
<name>A0A0C9TYC9_PAXIN</name>
<dbReference type="Gene3D" id="1.10.10.10">
    <property type="entry name" value="Winged helix-like DNA-binding domain superfamily/Winged helix DNA-binding domain"/>
    <property type="match status" value="1"/>
</dbReference>
<evidence type="ECO:0000313" key="6">
    <source>
        <dbReference type="Proteomes" id="UP000053647"/>
    </source>
</evidence>
<dbReference type="GO" id="GO:0003723">
    <property type="term" value="F:RNA binding"/>
    <property type="evidence" value="ECO:0007669"/>
    <property type="project" value="UniProtKB-UniRule"/>
</dbReference>
<feature type="compositionally biased region" description="Low complexity" evidence="3">
    <location>
        <begin position="69"/>
        <end position="82"/>
    </location>
</feature>
<feature type="region of interest" description="Disordered" evidence="3">
    <location>
        <begin position="1093"/>
        <end position="1112"/>
    </location>
</feature>
<dbReference type="GO" id="GO:0045727">
    <property type="term" value="P:positive regulation of translation"/>
    <property type="evidence" value="ECO:0007669"/>
    <property type="project" value="TreeGrafter"/>
</dbReference>
<dbReference type="OrthoDB" id="340227at2759"/>
<keyword evidence="6" id="KW-1185">Reference proteome</keyword>
<feature type="compositionally biased region" description="Low complexity" evidence="3">
    <location>
        <begin position="145"/>
        <end position="172"/>
    </location>
</feature>
<dbReference type="GO" id="GO:0010494">
    <property type="term" value="C:cytoplasmic stress granule"/>
    <property type="evidence" value="ECO:0007669"/>
    <property type="project" value="TreeGrafter"/>
</dbReference>
<dbReference type="GO" id="GO:0005829">
    <property type="term" value="C:cytosol"/>
    <property type="evidence" value="ECO:0007669"/>
    <property type="project" value="TreeGrafter"/>
</dbReference>
<feature type="compositionally biased region" description="Polar residues" evidence="3">
    <location>
        <begin position="274"/>
        <end position="303"/>
    </location>
</feature>
<feature type="region of interest" description="Disordered" evidence="3">
    <location>
        <begin position="604"/>
        <end position="674"/>
    </location>
</feature>
<feature type="region of interest" description="Disordered" evidence="3">
    <location>
        <begin position="865"/>
        <end position="885"/>
    </location>
</feature>
<feature type="compositionally biased region" description="Polar residues" evidence="3">
    <location>
        <begin position="370"/>
        <end position="379"/>
    </location>
</feature>
<accession>A0A0C9TYC9</accession>
<feature type="compositionally biased region" description="Polar residues" evidence="3">
    <location>
        <begin position="386"/>
        <end position="395"/>
    </location>
</feature>
<feature type="region of interest" description="Disordered" evidence="3">
    <location>
        <begin position="38"/>
        <end position="198"/>
    </location>
</feature>
<dbReference type="InterPro" id="IPR036388">
    <property type="entry name" value="WH-like_DNA-bd_sf"/>
</dbReference>
<feature type="compositionally biased region" description="Pro residues" evidence="3">
    <location>
        <begin position="696"/>
        <end position="705"/>
    </location>
</feature>
<protein>
    <recommendedName>
        <fullName evidence="4">HTH La-type RNA-binding domain-containing protein</fullName>
    </recommendedName>
</protein>
<reference evidence="5 6" key="1">
    <citation type="submission" date="2014-06" db="EMBL/GenBank/DDBJ databases">
        <authorList>
            <consortium name="DOE Joint Genome Institute"/>
            <person name="Kuo A."/>
            <person name="Kohler A."/>
            <person name="Nagy L.G."/>
            <person name="Floudas D."/>
            <person name="Copeland A."/>
            <person name="Barry K.W."/>
            <person name="Cichocki N."/>
            <person name="Veneault-Fourrey C."/>
            <person name="LaButti K."/>
            <person name="Lindquist E.A."/>
            <person name="Lipzen A."/>
            <person name="Lundell T."/>
            <person name="Morin E."/>
            <person name="Murat C."/>
            <person name="Sun H."/>
            <person name="Tunlid A."/>
            <person name="Henrissat B."/>
            <person name="Grigoriev I.V."/>
            <person name="Hibbett D.S."/>
            <person name="Martin F."/>
            <person name="Nordberg H.P."/>
            <person name="Cantor M.N."/>
            <person name="Hua S.X."/>
        </authorList>
    </citation>
    <scope>NUCLEOTIDE SEQUENCE [LARGE SCALE GENOMIC DNA]</scope>
    <source>
        <strain evidence="5 6">ATCC 200175</strain>
    </source>
</reference>
<feature type="compositionally biased region" description="Polar residues" evidence="3">
    <location>
        <begin position="709"/>
        <end position="723"/>
    </location>
</feature>
<feature type="compositionally biased region" description="Polar residues" evidence="3">
    <location>
        <begin position="624"/>
        <end position="670"/>
    </location>
</feature>
<evidence type="ECO:0000313" key="5">
    <source>
        <dbReference type="EMBL" id="KIJ15308.1"/>
    </source>
</evidence>
<feature type="region of interest" description="Disordered" evidence="3">
    <location>
        <begin position="565"/>
        <end position="589"/>
    </location>
</feature>
<dbReference type="InterPro" id="IPR045180">
    <property type="entry name" value="La_dom_prot"/>
</dbReference>
<evidence type="ECO:0000256" key="2">
    <source>
        <dbReference type="PROSITE-ProRule" id="PRU00332"/>
    </source>
</evidence>
<dbReference type="Pfam" id="PF05383">
    <property type="entry name" value="La"/>
    <property type="match status" value="1"/>
</dbReference>
<feature type="compositionally biased region" description="Low complexity" evidence="3">
    <location>
        <begin position="38"/>
        <end position="60"/>
    </location>
</feature>
<dbReference type="HOGENOM" id="CLU_278627_0_0_1"/>
<gene>
    <name evidence="5" type="ORF">PAXINDRAFT_169107</name>
</gene>
<evidence type="ECO:0000259" key="4">
    <source>
        <dbReference type="PROSITE" id="PS50961"/>
    </source>
</evidence>
<dbReference type="SUPFAM" id="SSF46785">
    <property type="entry name" value="Winged helix' DNA-binding domain"/>
    <property type="match status" value="1"/>
</dbReference>
<feature type="region of interest" description="Disordered" evidence="3">
    <location>
        <begin position="687"/>
        <end position="731"/>
    </location>
</feature>
<sequence>MVSSVPAPLRNSAETYAERAKKAQSSYPLNTLRVEFQATASRSSSSEAPSTSRSSASTSAFPPQIDAFSLRPRLRAPSSSGRTVDARSVDTASEAAVPSNGSRTGAQTSPTASTTLKGPPVNIWAERMKEQKAQAQLHRGEKQQQSSFMPNSPSGSSQSVSSQKASSMASSQAVTNPTVHHTSRAPVPTPGNSVAASKLATSDDHDPFVVRVPPHFSRQSSSNTNPLPVIPAVDLNGWSEVSKSPIGMQRSRDNSHSTASTSDPKGCVDDHSPNHSAVSSTKNDNTSPQHHSHSRSGSAQLSRVRSKNHIETRSQPPDSGSQSRIQSRSGSSASSPRLQMRGRGLPDEGTGVAEPRYGHQRRSSYHRASPGTSDQSGYQSAPYANGSITPLSESSYYRRAPGPPLLDMVRHPPRYAQNFIPPYALLPQYPAGHIPGHTSPHLATGHHSGPSTPPYPHYPPYPVYMFGHPPILWGDILPPAQPNPYFPDHPDISHNHINSSEPLVPQMEFGTQAPMSPVITTEPSASNAQAIELENGQLLGNVEQLSPPLEQAKPPRVVFGTFDVTESGDESSNLPLLTGDDGERRQERTDDVEHAIEQFTAFSIGVGPDEPAPLRHASRKASVRSLSKLQISPPTVPATNGSALVQNSNSSDVTLQSNHESNSALPQQAEGSGIMKPVKWEFGTTLRDDLDDEPRPLSPSPPPSHSDPQNHFNDISVESSSSLAEDPTRKEVSDQLVTVDFLGSASANNDPAVAASLDISPADHSMEKSEEGSISSDVWVVKDYGYGFGDMSGCGNAPDVVQWEMKQRERARIRENYREREMILEQCQRDRERGWVHPGRQLGWRHENGVEDEREVLEQHVDAPRGHMRPRRGSHPGPYVGYGRGGHTGRRGRGFGGGYHVSRHSGGRGGLHHRRPASLPYSPSPFEVIPPPVDIPNGYGHPLHIPSYTPPELDPYQVVPPPPVPAVPVPTPTFPYPMDATRTHLLEQLEYYLSSQNLAQDFFLRQRMDNKGWIPIALLASFKRIQQLTTDMDLVRDVLSMSRVVEVRDDWVRMGGRHWELFVLPNAPKSVADPGEPPAVQLVTEGPTQVVSQGNGEIGAEGDPEDCDGEEDDDEDIVFVIGEEAEGSWMPEPK</sequence>
<dbReference type="AlphaFoldDB" id="A0A0C9TYC9"/>
<evidence type="ECO:0000256" key="1">
    <source>
        <dbReference type="ARBA" id="ARBA00022884"/>
    </source>
</evidence>
<dbReference type="PANTHER" id="PTHR22792">
    <property type="entry name" value="LUPUS LA PROTEIN-RELATED"/>
    <property type="match status" value="1"/>
</dbReference>
<organism evidence="5 6">
    <name type="scientific">Paxillus involutus ATCC 200175</name>
    <dbReference type="NCBI Taxonomy" id="664439"/>
    <lineage>
        <taxon>Eukaryota</taxon>
        <taxon>Fungi</taxon>
        <taxon>Dikarya</taxon>
        <taxon>Basidiomycota</taxon>
        <taxon>Agaricomycotina</taxon>
        <taxon>Agaricomycetes</taxon>
        <taxon>Agaricomycetidae</taxon>
        <taxon>Boletales</taxon>
        <taxon>Paxilineae</taxon>
        <taxon>Paxillaceae</taxon>
        <taxon>Paxillus</taxon>
    </lineage>
</organism>
<dbReference type="InterPro" id="IPR006630">
    <property type="entry name" value="La_HTH"/>
</dbReference>
<reference evidence="6" key="2">
    <citation type="submission" date="2015-01" db="EMBL/GenBank/DDBJ databases">
        <title>Evolutionary Origins and Diversification of the Mycorrhizal Mutualists.</title>
        <authorList>
            <consortium name="DOE Joint Genome Institute"/>
            <consortium name="Mycorrhizal Genomics Consortium"/>
            <person name="Kohler A."/>
            <person name="Kuo A."/>
            <person name="Nagy L.G."/>
            <person name="Floudas D."/>
            <person name="Copeland A."/>
            <person name="Barry K.W."/>
            <person name="Cichocki N."/>
            <person name="Veneault-Fourrey C."/>
            <person name="LaButti K."/>
            <person name="Lindquist E.A."/>
            <person name="Lipzen A."/>
            <person name="Lundell T."/>
            <person name="Morin E."/>
            <person name="Murat C."/>
            <person name="Riley R."/>
            <person name="Ohm R."/>
            <person name="Sun H."/>
            <person name="Tunlid A."/>
            <person name="Henrissat B."/>
            <person name="Grigoriev I.V."/>
            <person name="Hibbett D.S."/>
            <person name="Martin F."/>
        </authorList>
    </citation>
    <scope>NUCLEOTIDE SEQUENCE [LARGE SCALE GENOMIC DNA]</scope>
    <source>
        <strain evidence="6">ATCC 200175</strain>
    </source>
</reference>
<dbReference type="PROSITE" id="PS50961">
    <property type="entry name" value="HTH_LA"/>
    <property type="match status" value="1"/>
</dbReference>
<feature type="region of interest" description="Disordered" evidence="3">
    <location>
        <begin position="243"/>
        <end position="395"/>
    </location>
</feature>
<dbReference type="Proteomes" id="UP000053647">
    <property type="component" value="Unassembled WGS sequence"/>
</dbReference>
<feature type="compositionally biased region" description="Acidic residues" evidence="3">
    <location>
        <begin position="1100"/>
        <end position="1112"/>
    </location>
</feature>
<dbReference type="CDD" id="cd07323">
    <property type="entry name" value="LAM"/>
    <property type="match status" value="1"/>
</dbReference>
<dbReference type="SMART" id="SM00715">
    <property type="entry name" value="LA"/>
    <property type="match status" value="1"/>
</dbReference>
<evidence type="ECO:0000256" key="3">
    <source>
        <dbReference type="SAM" id="MobiDB-lite"/>
    </source>
</evidence>
<keyword evidence="1 2" id="KW-0694">RNA-binding</keyword>
<feature type="domain" description="HTH La-type RNA-binding" evidence="4">
    <location>
        <begin position="975"/>
        <end position="1066"/>
    </location>
</feature>
<dbReference type="EMBL" id="KN819337">
    <property type="protein sequence ID" value="KIJ15308.1"/>
    <property type="molecule type" value="Genomic_DNA"/>
</dbReference>
<feature type="compositionally biased region" description="Basic and acidic residues" evidence="3">
    <location>
        <begin position="126"/>
        <end position="142"/>
    </location>
</feature>
<dbReference type="PANTHER" id="PTHR22792:SF132">
    <property type="entry name" value="LA-RELATED PROTEIN 1"/>
    <property type="match status" value="1"/>
</dbReference>
<feature type="compositionally biased region" description="Low complexity" evidence="3">
    <location>
        <begin position="319"/>
        <end position="335"/>
    </location>
</feature>